<accession>A0A976N263</accession>
<evidence type="ECO:0000313" key="1">
    <source>
        <dbReference type="EMBL" id="UPW41672.1"/>
    </source>
</evidence>
<dbReference type="EMBL" id="OM869647">
    <property type="protein sequence ID" value="UPW41672.1"/>
    <property type="molecule type" value="Genomic_DNA"/>
</dbReference>
<reference evidence="1" key="1">
    <citation type="submission" date="2022-02" db="EMBL/GenBank/DDBJ databases">
        <title>Towards deciphering the DNA virus diversity associated with rodent species in the families Cricetidae and Heteromyidae.</title>
        <authorList>
            <person name="Lund M."/>
            <person name="Larsen B.B."/>
            <person name="Gryseels S."/>
            <person name="Kraberger S."/>
            <person name="Rowsey D.M."/>
            <person name="Steger L."/>
            <person name="Yule K.M."/>
            <person name="Upham N.S."/>
            <person name="Worobey M."/>
            <person name="Van Doorslaer K."/>
            <person name="Varsani A."/>
        </authorList>
    </citation>
    <scope>NUCLEOTIDE SEQUENCE</scope>
    <source>
        <strain evidence="1">NeonRodF8_22</strain>
    </source>
</reference>
<organism evidence="1">
    <name type="scientific">Peromfec virus RodF8_22</name>
    <dbReference type="NCBI Taxonomy" id="2929364"/>
    <lineage>
        <taxon>Viruses</taxon>
        <taxon>Monodnaviria</taxon>
        <taxon>Sangervirae</taxon>
        <taxon>Phixviricota</taxon>
        <taxon>Malgrandaviricetes</taxon>
        <taxon>Petitvirales</taxon>
        <taxon>Microviridae</taxon>
    </lineage>
</organism>
<proteinExistence type="predicted"/>
<name>A0A976N263_9VIRU</name>
<sequence length="323" mass="35733">MATLNDLSGLVALTSAATSNERVKKQIGYQKDAQLELMQAQNLINVGNYDYQLEREAETKARDWELYNSPAAQREALEAAGYNADAFAGTSGASGGSGSASIGGTSIPSAPNVEYDPLGDALKAAQTVQEIGRARLEMDELERSTRYNVDAQGLKLRQLAAQTRASEAEATLTEKQAGVFDDRETRARRSQDDAHFRHLADLDQMALSDFRDSVRLVREGEQQKLQRKKIESDIASNDASTRKTETDLDYLNSHGYYPGTKFDYKQSLGNILFGSDEDLSDTERRARRWASDNFGTTPSPGRNGFSSRVAFTVLKNMLHRSRK</sequence>
<protein>
    <submittedName>
        <fullName evidence="1">DNA pilot protein</fullName>
    </submittedName>
</protein>